<gene>
    <name evidence="2" type="ORF">H9850_08365</name>
</gene>
<feature type="region of interest" description="Disordered" evidence="1">
    <location>
        <begin position="46"/>
        <end position="81"/>
    </location>
</feature>
<sequence length="81" mass="9501">MFVRLFWIECILGKIKTKKDDLDQIFDDLFLFLLFFVGNRDLNHKKSKATSEKTGHKGTERSHMQWEQRAAKQGAVRASDE</sequence>
<accession>A0A9D1WFX6</accession>
<evidence type="ECO:0000313" key="2">
    <source>
        <dbReference type="EMBL" id="HIX57467.1"/>
    </source>
</evidence>
<name>A0A9D1WFX6_9GAMM</name>
<dbReference type="Proteomes" id="UP000886829">
    <property type="component" value="Unassembled WGS sequence"/>
</dbReference>
<dbReference type="AlphaFoldDB" id="A0A9D1WFX6"/>
<evidence type="ECO:0000256" key="1">
    <source>
        <dbReference type="SAM" id="MobiDB-lite"/>
    </source>
</evidence>
<reference evidence="2" key="2">
    <citation type="submission" date="2021-04" db="EMBL/GenBank/DDBJ databases">
        <authorList>
            <person name="Gilroy R."/>
        </authorList>
    </citation>
    <scope>NUCLEOTIDE SEQUENCE</scope>
    <source>
        <strain evidence="2">USASDec5-558</strain>
    </source>
</reference>
<organism evidence="2 3">
    <name type="scientific">Candidatus Anaerobiospirillum pullistercoris</name>
    <dbReference type="NCBI Taxonomy" id="2838452"/>
    <lineage>
        <taxon>Bacteria</taxon>
        <taxon>Pseudomonadati</taxon>
        <taxon>Pseudomonadota</taxon>
        <taxon>Gammaproteobacteria</taxon>
        <taxon>Aeromonadales</taxon>
        <taxon>Succinivibrionaceae</taxon>
        <taxon>Anaerobiospirillum</taxon>
    </lineage>
</organism>
<protein>
    <submittedName>
        <fullName evidence="2">Uncharacterized protein</fullName>
    </submittedName>
</protein>
<comment type="caution">
    <text evidence="2">The sequence shown here is derived from an EMBL/GenBank/DDBJ whole genome shotgun (WGS) entry which is preliminary data.</text>
</comment>
<dbReference type="EMBL" id="DXEV01000167">
    <property type="protein sequence ID" value="HIX57467.1"/>
    <property type="molecule type" value="Genomic_DNA"/>
</dbReference>
<evidence type="ECO:0000313" key="3">
    <source>
        <dbReference type="Proteomes" id="UP000886829"/>
    </source>
</evidence>
<reference evidence="2" key="1">
    <citation type="journal article" date="2021" name="PeerJ">
        <title>Extensive microbial diversity within the chicken gut microbiome revealed by metagenomics and culture.</title>
        <authorList>
            <person name="Gilroy R."/>
            <person name="Ravi A."/>
            <person name="Getino M."/>
            <person name="Pursley I."/>
            <person name="Horton D.L."/>
            <person name="Alikhan N.F."/>
            <person name="Baker D."/>
            <person name="Gharbi K."/>
            <person name="Hall N."/>
            <person name="Watson M."/>
            <person name="Adriaenssens E.M."/>
            <person name="Foster-Nyarko E."/>
            <person name="Jarju S."/>
            <person name="Secka A."/>
            <person name="Antonio M."/>
            <person name="Oren A."/>
            <person name="Chaudhuri R.R."/>
            <person name="La Ragione R."/>
            <person name="Hildebrand F."/>
            <person name="Pallen M.J."/>
        </authorList>
    </citation>
    <scope>NUCLEOTIDE SEQUENCE</scope>
    <source>
        <strain evidence="2">USASDec5-558</strain>
    </source>
</reference>
<proteinExistence type="predicted"/>
<feature type="compositionally biased region" description="Basic and acidic residues" evidence="1">
    <location>
        <begin position="46"/>
        <end position="70"/>
    </location>
</feature>